<reference evidence="2" key="1">
    <citation type="submission" date="2021-07" db="EMBL/GenBank/DDBJ databases">
        <authorList>
            <person name="Catto M.A."/>
            <person name="Jacobson A."/>
            <person name="Kennedy G."/>
            <person name="Labadie P."/>
            <person name="Hunt B.G."/>
            <person name="Srinivasan R."/>
        </authorList>
    </citation>
    <scope>NUCLEOTIDE SEQUENCE</scope>
    <source>
        <strain evidence="2">PL_HMW_Pooled</strain>
        <tissue evidence="2">Head</tissue>
    </source>
</reference>
<feature type="region of interest" description="Disordered" evidence="1">
    <location>
        <begin position="1"/>
        <end position="75"/>
    </location>
</feature>
<protein>
    <submittedName>
        <fullName evidence="2">Solute carrier family 12 member 6</fullName>
    </submittedName>
</protein>
<reference evidence="2" key="2">
    <citation type="journal article" date="2023" name="BMC Genomics">
        <title>Pest status, molecular evolution, and epigenetic factors derived from the genome assembly of Frankliniella fusca, a thysanopteran phytovirus vector.</title>
        <authorList>
            <person name="Catto M.A."/>
            <person name="Labadie P.E."/>
            <person name="Jacobson A.L."/>
            <person name="Kennedy G.G."/>
            <person name="Srinivasan R."/>
            <person name="Hunt B.G."/>
        </authorList>
    </citation>
    <scope>NUCLEOTIDE SEQUENCE</scope>
    <source>
        <strain evidence="2">PL_HMW_Pooled</strain>
    </source>
</reference>
<name>A0AAE1H713_9NEOP</name>
<evidence type="ECO:0000313" key="2">
    <source>
        <dbReference type="EMBL" id="KAK3914955.1"/>
    </source>
</evidence>
<sequence length="148" mass="17738">MSEKNIGDQQEQNNNEKIEPKNEYVEDSEIQTSDSMNTKNMFKLTSEKQLSIEKTDNSKEGNRNSLGDYDSFSTKEGRETPKYKYMKRHPWTTDEFLKMVKERDQLHLRLRNNSSNEVLRKEFTFLRNRTAALRRKLKLAYRTYLEEL</sequence>
<feature type="compositionally biased region" description="Polar residues" evidence="1">
    <location>
        <begin position="30"/>
        <end position="40"/>
    </location>
</feature>
<dbReference type="EMBL" id="JAHWGI010000394">
    <property type="protein sequence ID" value="KAK3914955.1"/>
    <property type="molecule type" value="Genomic_DNA"/>
</dbReference>
<comment type="caution">
    <text evidence="2">The sequence shown here is derived from an EMBL/GenBank/DDBJ whole genome shotgun (WGS) entry which is preliminary data.</text>
</comment>
<organism evidence="2 3">
    <name type="scientific">Frankliniella fusca</name>
    <dbReference type="NCBI Taxonomy" id="407009"/>
    <lineage>
        <taxon>Eukaryota</taxon>
        <taxon>Metazoa</taxon>
        <taxon>Ecdysozoa</taxon>
        <taxon>Arthropoda</taxon>
        <taxon>Hexapoda</taxon>
        <taxon>Insecta</taxon>
        <taxon>Pterygota</taxon>
        <taxon>Neoptera</taxon>
        <taxon>Paraneoptera</taxon>
        <taxon>Thysanoptera</taxon>
        <taxon>Terebrantia</taxon>
        <taxon>Thripoidea</taxon>
        <taxon>Thripidae</taxon>
        <taxon>Frankliniella</taxon>
    </lineage>
</organism>
<proteinExistence type="predicted"/>
<accession>A0AAE1H713</accession>
<dbReference type="AlphaFoldDB" id="A0AAE1H713"/>
<gene>
    <name evidence="2" type="ORF">KUF71_005643</name>
</gene>
<feature type="compositionally biased region" description="Basic and acidic residues" evidence="1">
    <location>
        <begin position="14"/>
        <end position="24"/>
    </location>
</feature>
<dbReference type="Proteomes" id="UP001219518">
    <property type="component" value="Unassembled WGS sequence"/>
</dbReference>
<keyword evidence="3" id="KW-1185">Reference proteome</keyword>
<evidence type="ECO:0000256" key="1">
    <source>
        <dbReference type="SAM" id="MobiDB-lite"/>
    </source>
</evidence>
<evidence type="ECO:0000313" key="3">
    <source>
        <dbReference type="Proteomes" id="UP001219518"/>
    </source>
</evidence>
<feature type="compositionally biased region" description="Basic and acidic residues" evidence="1">
    <location>
        <begin position="50"/>
        <end position="62"/>
    </location>
</feature>